<name>A0A5M8PMR8_9LECA</name>
<dbReference type="OrthoDB" id="2195431at2759"/>
<evidence type="ECO:0000256" key="1">
    <source>
        <dbReference type="SAM" id="MobiDB-lite"/>
    </source>
</evidence>
<dbReference type="PANTHER" id="PTHR23389">
    <property type="entry name" value="CHROMOSOME TRANSMISSION FIDELITY FACTOR 18"/>
    <property type="match status" value="1"/>
</dbReference>
<dbReference type="EMBL" id="VXIT01000010">
    <property type="protein sequence ID" value="KAA6409784.1"/>
    <property type="molecule type" value="Genomic_DNA"/>
</dbReference>
<proteinExistence type="predicted"/>
<dbReference type="CDD" id="cd00009">
    <property type="entry name" value="AAA"/>
    <property type="match status" value="1"/>
</dbReference>
<dbReference type="Proteomes" id="UP000324767">
    <property type="component" value="Unassembled WGS sequence"/>
</dbReference>
<dbReference type="GO" id="GO:0003677">
    <property type="term" value="F:DNA binding"/>
    <property type="evidence" value="ECO:0007669"/>
    <property type="project" value="TreeGrafter"/>
</dbReference>
<dbReference type="Pfam" id="PF00004">
    <property type="entry name" value="AAA"/>
    <property type="match status" value="1"/>
</dbReference>
<evidence type="ECO:0000259" key="2">
    <source>
        <dbReference type="SMART" id="SM00382"/>
    </source>
</evidence>
<comment type="caution">
    <text evidence="3">The sequence shown here is derived from an EMBL/GenBank/DDBJ whole genome shotgun (WGS) entry which is preliminary data.</text>
</comment>
<dbReference type="InterPro" id="IPR003959">
    <property type="entry name" value="ATPase_AAA_core"/>
</dbReference>
<evidence type="ECO:0000313" key="3">
    <source>
        <dbReference type="EMBL" id="KAA6409784.1"/>
    </source>
</evidence>
<gene>
    <name evidence="3" type="ORF">FRX48_06396</name>
</gene>
<dbReference type="GO" id="GO:0005634">
    <property type="term" value="C:nucleus"/>
    <property type="evidence" value="ECO:0007669"/>
    <property type="project" value="TreeGrafter"/>
</dbReference>
<organism evidence="3 4">
    <name type="scientific">Lasallia pustulata</name>
    <dbReference type="NCBI Taxonomy" id="136370"/>
    <lineage>
        <taxon>Eukaryota</taxon>
        <taxon>Fungi</taxon>
        <taxon>Dikarya</taxon>
        <taxon>Ascomycota</taxon>
        <taxon>Pezizomycotina</taxon>
        <taxon>Lecanoromycetes</taxon>
        <taxon>OSLEUM clade</taxon>
        <taxon>Umbilicariomycetidae</taxon>
        <taxon>Umbilicariales</taxon>
        <taxon>Umbilicariaceae</taxon>
        <taxon>Lasallia</taxon>
    </lineage>
</organism>
<dbReference type="GO" id="GO:0005524">
    <property type="term" value="F:ATP binding"/>
    <property type="evidence" value="ECO:0007669"/>
    <property type="project" value="InterPro"/>
</dbReference>
<dbReference type="InterPro" id="IPR003593">
    <property type="entry name" value="AAA+_ATPase"/>
</dbReference>
<dbReference type="SMART" id="SM00382">
    <property type="entry name" value="AAA"/>
    <property type="match status" value="1"/>
</dbReference>
<dbReference type="GO" id="GO:0016887">
    <property type="term" value="F:ATP hydrolysis activity"/>
    <property type="evidence" value="ECO:0007669"/>
    <property type="project" value="InterPro"/>
</dbReference>
<feature type="region of interest" description="Disordered" evidence="1">
    <location>
        <begin position="116"/>
        <end position="187"/>
    </location>
</feature>
<feature type="domain" description="AAA+ ATPase" evidence="2">
    <location>
        <begin position="384"/>
        <end position="554"/>
    </location>
</feature>
<feature type="region of interest" description="Disordered" evidence="1">
    <location>
        <begin position="1024"/>
        <end position="1053"/>
    </location>
</feature>
<reference evidence="3 4" key="1">
    <citation type="submission" date="2019-09" db="EMBL/GenBank/DDBJ databases">
        <title>The hologenome of the rock-dwelling lichen Lasallia pustulata.</title>
        <authorList>
            <person name="Greshake Tzovaras B."/>
            <person name="Segers F."/>
            <person name="Bicker A."/>
            <person name="Dal Grande F."/>
            <person name="Otte J."/>
            <person name="Hankeln T."/>
            <person name="Schmitt I."/>
            <person name="Ebersberger I."/>
        </authorList>
    </citation>
    <scope>NUCLEOTIDE SEQUENCE [LARGE SCALE GENOMIC DNA]</scope>
    <source>
        <strain evidence="3">A1-1</strain>
    </source>
</reference>
<sequence>MASWPASDLPSSFDPAIHLHSEPDLVDLPSCATTDDFEALHMQREESIAAKNREKVVIQHRSWALADVFRSEEDYQAESPLLNRTRSSKPGIEVETPLEPIYPLSSPPTIKMPLVSSPVAYPPSSSPSAVPEKRRRTDLTNAPFQRKRRLLDPSITEHTEESTAVDARSRQNGGRTKAAGPFVEDDDEEDPSLLALFHGVGGAAAPPSGAELPKVTVDCSPKLRQGEKAAKRSTKIRTSLGEEFTLWDKTAHPRISYEQLIASRSTAAPGRARKSFYGIDIHKLLDDVAREPKKALDGARSQTTAPVRSSIELSAQPIGVSGTKTLMWTEKYRAKRFTDLVGDERTHRSVLRWLKRWDPIVFPGVRRPKPKASNSDSINEEQPHRKILMLTGPPGLGKTTLAHVCARQAGYEVLEINASDERSGDVVRGRIRESVCTENVKGVNAKTAGGTVRKAGRPVCVVVDEVDGVVSGSSGGGEGGFIKALIDLVVLDQKNSNILGASTGNTSTSKRSKRGDKFRLLRPMILICNDVYHPALRPLRSSTFAEIIHIRKPPLDKVVARMKIVFDKESIANDGDGVRRLCEASWGISNRRESRSSSSNTGEGDIRGVLVVAECVAAKLRAASVISSGNMARLTRQWVEQNVLADLSYGGGGARGLGRGGVKEAVERVFLDGAGFPKVIGSVASEDPLAEITASVAGVSEVAKRIAMERLRDVVDTGGECDRVITDCFAAYPSQRFQDDTFLSKPNAAYEWLHFHDTLSSKVFSGQEWELSPYLSQSVLGFHHLFASPATHSWADKQKPCGEDGEEEPLPFTGSRADFSAFEAQKQNRSILLGLQSSLSTPLLRSFRSAEEIATDLLPHLIRILTPDVKPVVVGGSGEQRGTASVRTETERNMVRRAVGVMSGVGVSYERGRIEAGQGSYGGFVYRMEPPLDTLATFETSSPSGPTGGPTRYAVRQVLDQEYQKDIIRQQADARQARYKAGNPLGGAADLGATFKTAPTVGTEGKKSKVQGAKRDFFGRIIINETRSSRNDGDEAGDNSAKQRKPVGGEEGENKVWVSFHEGFSNAVRKPITLDELMRGL</sequence>
<dbReference type="InterPro" id="IPR027417">
    <property type="entry name" value="P-loop_NTPase"/>
</dbReference>
<accession>A0A5M8PMR8</accession>
<dbReference type="SUPFAM" id="SSF52540">
    <property type="entry name" value="P-loop containing nucleoside triphosphate hydrolases"/>
    <property type="match status" value="1"/>
</dbReference>
<dbReference type="Gene3D" id="3.40.50.300">
    <property type="entry name" value="P-loop containing nucleotide triphosphate hydrolases"/>
    <property type="match status" value="1"/>
</dbReference>
<evidence type="ECO:0000313" key="4">
    <source>
        <dbReference type="Proteomes" id="UP000324767"/>
    </source>
</evidence>
<dbReference type="AlphaFoldDB" id="A0A5M8PMR8"/>
<protein>
    <submittedName>
        <fullName evidence="3">Chromosome transmission fidelity 18</fullName>
    </submittedName>
</protein>
<dbReference type="PANTHER" id="PTHR23389:SF3">
    <property type="entry name" value="CHROMOSOME TRANSMISSION FIDELITY PROTEIN 18 HOMOLOG"/>
    <property type="match status" value="1"/>
</dbReference>